<evidence type="ECO:0000256" key="1">
    <source>
        <dbReference type="ARBA" id="ARBA00010062"/>
    </source>
</evidence>
<feature type="domain" description="Leucine-binding protein" evidence="4">
    <location>
        <begin position="77"/>
        <end position="375"/>
    </location>
</feature>
<gene>
    <name evidence="5" type="ORF">CRN52_13330</name>
</gene>
<evidence type="ECO:0000259" key="4">
    <source>
        <dbReference type="Pfam" id="PF13458"/>
    </source>
</evidence>
<dbReference type="AlphaFoldDB" id="A0A2S3R1S5"/>
<comment type="similarity">
    <text evidence="1">Belongs to the leucine-binding protein family.</text>
</comment>
<dbReference type="Pfam" id="PF13458">
    <property type="entry name" value="Peripla_BP_6"/>
    <property type="match status" value="1"/>
</dbReference>
<comment type="caution">
    <text evidence="5">The sequence shown here is derived from an EMBL/GenBank/DDBJ whole genome shotgun (WGS) entry which is preliminary data.</text>
</comment>
<protein>
    <recommendedName>
        <fullName evidence="4">Leucine-binding protein domain-containing protein</fullName>
    </recommendedName>
</protein>
<proteinExistence type="inferred from homology"/>
<dbReference type="SUPFAM" id="SSF53822">
    <property type="entry name" value="Periplasmic binding protein-like I"/>
    <property type="match status" value="1"/>
</dbReference>
<name>A0A2S3R1S5_VIBVL</name>
<evidence type="ECO:0000313" key="5">
    <source>
        <dbReference type="EMBL" id="POB47054.1"/>
    </source>
</evidence>
<sequence>MKRSVYSFMTTMIPAKNINFTCALALILMMATFQASATKVGIIVGSLNAESSPSNAEKMCILKNLSTTARQSSQDLDFVFVQNKRSAKGTADAVMELLVRDVDIVLLPLISKEAQVASRILTQFNTPFVTSASSTEVIKDHKLGLSIMPSNRIQAELLARYFIKFHKQDSIHILRNSGDQYSSTIASQFVHALMKLNPDIKVHNSNYKSTTINGFMDTLKDGDVVFAPLFNPHIAMVYTAAVSSQKQITIIGTDSVGGRSEFYDVVEDFSDKVNLQFVKNWNGEVKGPNSRDLRAYVKAYCPKEKNTFLTTYSYDLLRFVIDESSRLNKLTEKSDAINVLRSSGYISTMDGSSMSFDEAGYNYKPMYLYKITSNGNQLIQTLKFDEGIK</sequence>
<dbReference type="EMBL" id="PDGH01000101">
    <property type="protein sequence ID" value="POB47054.1"/>
    <property type="molecule type" value="Genomic_DNA"/>
</dbReference>
<feature type="chain" id="PRO_5015423532" description="Leucine-binding protein domain-containing protein" evidence="3">
    <location>
        <begin position="38"/>
        <end position="389"/>
    </location>
</feature>
<dbReference type="Proteomes" id="UP000237466">
    <property type="component" value="Unassembled WGS sequence"/>
</dbReference>
<organism evidence="5 6">
    <name type="scientific">Vibrio vulnificus</name>
    <dbReference type="NCBI Taxonomy" id="672"/>
    <lineage>
        <taxon>Bacteria</taxon>
        <taxon>Pseudomonadati</taxon>
        <taxon>Pseudomonadota</taxon>
        <taxon>Gammaproteobacteria</taxon>
        <taxon>Vibrionales</taxon>
        <taxon>Vibrionaceae</taxon>
        <taxon>Vibrio</taxon>
    </lineage>
</organism>
<feature type="signal peptide" evidence="3">
    <location>
        <begin position="1"/>
        <end position="37"/>
    </location>
</feature>
<evidence type="ECO:0000313" key="6">
    <source>
        <dbReference type="Proteomes" id="UP000237466"/>
    </source>
</evidence>
<accession>A0A2S3R1S5</accession>
<dbReference type="InterPro" id="IPR028082">
    <property type="entry name" value="Peripla_BP_I"/>
</dbReference>
<dbReference type="InterPro" id="IPR028081">
    <property type="entry name" value="Leu-bd"/>
</dbReference>
<evidence type="ECO:0000256" key="3">
    <source>
        <dbReference type="SAM" id="SignalP"/>
    </source>
</evidence>
<reference evidence="5 6" key="1">
    <citation type="journal article" date="2018" name="Front. Microbiol.">
        <title>Phylogeny of Vibrio vulnificus from the Analysis of the Core-Genome: Implications for Intra-Species Taxonomy.</title>
        <authorList>
            <person name="Roig F.J."/>
            <person name="Gonzalez-Candelas F."/>
            <person name="Sanjuan E."/>
            <person name="Fouz B."/>
            <person name="Feil E.J."/>
            <person name="Llorens C."/>
            <person name="Baker-Austin C."/>
            <person name="Oliver J.D."/>
            <person name="Danin-Poleg Y."/>
            <person name="Gibas C.J."/>
            <person name="Kashi Y."/>
            <person name="Gulig P.A."/>
            <person name="Morrison S.S."/>
            <person name="Amaro C."/>
        </authorList>
    </citation>
    <scope>NUCLEOTIDE SEQUENCE [LARGE SCALE GENOMIC DNA]</scope>
    <source>
        <strain evidence="5 6">CECT4608</strain>
    </source>
</reference>
<evidence type="ECO:0000256" key="2">
    <source>
        <dbReference type="ARBA" id="ARBA00022729"/>
    </source>
</evidence>
<dbReference type="Gene3D" id="3.40.50.2300">
    <property type="match status" value="2"/>
</dbReference>
<keyword evidence="2 3" id="KW-0732">Signal</keyword>